<keyword evidence="4" id="KW-1185">Reference proteome</keyword>
<dbReference type="Pfam" id="PF20434">
    <property type="entry name" value="BD-FAE"/>
    <property type="match status" value="1"/>
</dbReference>
<dbReference type="InterPro" id="IPR029058">
    <property type="entry name" value="AB_hydrolase_fold"/>
</dbReference>
<evidence type="ECO:0000313" key="4">
    <source>
        <dbReference type="Proteomes" id="UP001403385"/>
    </source>
</evidence>
<dbReference type="InterPro" id="IPR006311">
    <property type="entry name" value="TAT_signal"/>
</dbReference>
<dbReference type="NCBIfam" id="TIGR01409">
    <property type="entry name" value="TAT_signal_seq"/>
    <property type="match status" value="1"/>
</dbReference>
<dbReference type="SUPFAM" id="SSF53474">
    <property type="entry name" value="alpha/beta-Hydrolases"/>
    <property type="match status" value="1"/>
</dbReference>
<gene>
    <name evidence="3" type="ORF">AAG747_17055</name>
</gene>
<sequence length="301" mass="33924">MKPEKRRRFLKKATLVAGALGAGATWMNFETYFQAPMKTVFLWEKGSVNDQATEESERPRLDLYFPEQQHATHQKLIIICPGGGYYKLAEEKEGKKFAELFTEQGWVAAVLFYRHREHKHPAPFTDACRAIRMMRAQASEYNIDPDKIALMGFSAGGHLAASVGTQPHLYLDPMDDLAGKVSSRPDRLILAYPVISFKEFVHKGSVQNLLGDKVSDESLLLQLSNNRQVDSNTPATFLFHTADDPSVDVQNSLLFAQACLQHKVSVALHIYPKGPHGVGLGLQYPELKGWSEVLLKWIREW</sequence>
<keyword evidence="1 3" id="KW-0378">Hydrolase</keyword>
<comment type="caution">
    <text evidence="3">The sequence shown here is derived from an EMBL/GenBank/DDBJ whole genome shotgun (WGS) entry which is preliminary data.</text>
</comment>
<proteinExistence type="predicted"/>
<evidence type="ECO:0000313" key="3">
    <source>
        <dbReference type="EMBL" id="MEN7549636.1"/>
    </source>
</evidence>
<dbReference type="GO" id="GO:0016787">
    <property type="term" value="F:hydrolase activity"/>
    <property type="evidence" value="ECO:0007669"/>
    <property type="project" value="UniProtKB-KW"/>
</dbReference>
<dbReference type="InterPro" id="IPR049492">
    <property type="entry name" value="BD-FAE-like_dom"/>
</dbReference>
<dbReference type="PANTHER" id="PTHR48081">
    <property type="entry name" value="AB HYDROLASE SUPERFAMILY PROTEIN C4A8.06C"/>
    <property type="match status" value="1"/>
</dbReference>
<reference evidence="3 4" key="1">
    <citation type="submission" date="2024-04" db="EMBL/GenBank/DDBJ databases">
        <title>Novel genus in family Flammeovirgaceae.</title>
        <authorList>
            <person name="Nguyen T.H."/>
            <person name="Vuong T.Q."/>
            <person name="Le H."/>
            <person name="Kim S.-G."/>
        </authorList>
    </citation>
    <scope>NUCLEOTIDE SEQUENCE [LARGE SCALE GENOMIC DNA]</scope>
    <source>
        <strain evidence="3 4">JCM 23209</strain>
    </source>
</reference>
<evidence type="ECO:0000259" key="2">
    <source>
        <dbReference type="Pfam" id="PF20434"/>
    </source>
</evidence>
<dbReference type="Gene3D" id="3.40.50.1820">
    <property type="entry name" value="alpha/beta hydrolase"/>
    <property type="match status" value="1"/>
</dbReference>
<dbReference type="Proteomes" id="UP001403385">
    <property type="component" value="Unassembled WGS sequence"/>
</dbReference>
<evidence type="ECO:0000256" key="1">
    <source>
        <dbReference type="ARBA" id="ARBA00022801"/>
    </source>
</evidence>
<feature type="domain" description="BD-FAE-like" evidence="2">
    <location>
        <begin position="61"/>
        <end position="257"/>
    </location>
</feature>
<dbReference type="PANTHER" id="PTHR48081:SF6">
    <property type="entry name" value="PEPTIDASE S9 PROLYL OLIGOPEPTIDASE CATALYTIC DOMAIN-CONTAINING PROTEIN"/>
    <property type="match status" value="1"/>
</dbReference>
<dbReference type="AlphaFoldDB" id="A0AAW9SG14"/>
<dbReference type="PROSITE" id="PS51318">
    <property type="entry name" value="TAT"/>
    <property type="match status" value="1"/>
</dbReference>
<organism evidence="3 4">
    <name type="scientific">Rapidithrix thailandica</name>
    <dbReference type="NCBI Taxonomy" id="413964"/>
    <lineage>
        <taxon>Bacteria</taxon>
        <taxon>Pseudomonadati</taxon>
        <taxon>Bacteroidota</taxon>
        <taxon>Cytophagia</taxon>
        <taxon>Cytophagales</taxon>
        <taxon>Flammeovirgaceae</taxon>
        <taxon>Rapidithrix</taxon>
    </lineage>
</organism>
<dbReference type="InterPro" id="IPR050300">
    <property type="entry name" value="GDXG_lipolytic_enzyme"/>
</dbReference>
<dbReference type="InterPro" id="IPR019546">
    <property type="entry name" value="TAT_signal_bac_arc"/>
</dbReference>
<dbReference type="RefSeq" id="WP_346822415.1">
    <property type="nucleotide sequence ID" value="NZ_JBDKWZ010000009.1"/>
</dbReference>
<name>A0AAW9SG14_9BACT</name>
<accession>A0AAW9SG14</accession>
<protein>
    <submittedName>
        <fullName evidence="3">Alpha/beta hydrolase fold domain-containing protein</fullName>
    </submittedName>
</protein>
<dbReference type="EMBL" id="JBDKWZ010000009">
    <property type="protein sequence ID" value="MEN7549636.1"/>
    <property type="molecule type" value="Genomic_DNA"/>
</dbReference>